<dbReference type="Proteomes" id="UP000266005">
    <property type="component" value="Unassembled WGS sequence"/>
</dbReference>
<evidence type="ECO:0000313" key="5">
    <source>
        <dbReference type="Proteomes" id="UP000266005"/>
    </source>
</evidence>
<dbReference type="Gene3D" id="3.40.640.10">
    <property type="entry name" value="Type I PLP-dependent aspartate aminotransferase-like (Major domain)"/>
    <property type="match status" value="1"/>
</dbReference>
<accession>A0A399SGN5</accession>
<protein>
    <submittedName>
        <fullName evidence="4">DegT/DnrJ/EryC1/StrS family aminotransferase</fullName>
    </submittedName>
</protein>
<dbReference type="InterPro" id="IPR000653">
    <property type="entry name" value="DegT/StrS_aminotransferase"/>
</dbReference>
<keyword evidence="4" id="KW-0808">Transferase</keyword>
<evidence type="ECO:0000256" key="3">
    <source>
        <dbReference type="RuleBase" id="RU004508"/>
    </source>
</evidence>
<dbReference type="PANTHER" id="PTHR30244">
    <property type="entry name" value="TRANSAMINASE"/>
    <property type="match status" value="1"/>
</dbReference>
<dbReference type="CDD" id="cd00616">
    <property type="entry name" value="AHBA_syn"/>
    <property type="match status" value="1"/>
</dbReference>
<dbReference type="PIRSF" id="PIRSF000390">
    <property type="entry name" value="PLP_StrS"/>
    <property type="match status" value="1"/>
</dbReference>
<evidence type="ECO:0000313" key="4">
    <source>
        <dbReference type="EMBL" id="RIJ41979.1"/>
    </source>
</evidence>
<dbReference type="InterPro" id="IPR015422">
    <property type="entry name" value="PyrdxlP-dep_Trfase_small"/>
</dbReference>
<feature type="active site" description="Proton acceptor" evidence="1">
    <location>
        <position position="192"/>
    </location>
</feature>
<evidence type="ECO:0000256" key="1">
    <source>
        <dbReference type="PIRSR" id="PIRSR000390-1"/>
    </source>
</evidence>
<dbReference type="RefSeq" id="WP_119431723.1">
    <property type="nucleotide sequence ID" value="NZ_QWGE01000002.1"/>
</dbReference>
<dbReference type="InterPro" id="IPR015421">
    <property type="entry name" value="PyrdxlP-dep_Trfase_major"/>
</dbReference>
<keyword evidence="5" id="KW-1185">Reference proteome</keyword>
<gene>
    <name evidence="4" type="ORF">D1627_08235</name>
</gene>
<proteinExistence type="inferred from homology"/>
<evidence type="ECO:0000256" key="2">
    <source>
        <dbReference type="PIRSR" id="PIRSR000390-2"/>
    </source>
</evidence>
<dbReference type="GO" id="GO:0008483">
    <property type="term" value="F:transaminase activity"/>
    <property type="evidence" value="ECO:0007669"/>
    <property type="project" value="UniProtKB-KW"/>
</dbReference>
<dbReference type="OrthoDB" id="9804264at2"/>
<dbReference type="InterPro" id="IPR015424">
    <property type="entry name" value="PyrdxlP-dep_Trfase"/>
</dbReference>
<comment type="caution">
    <text evidence="4">The sequence shown here is derived from an EMBL/GenBank/DDBJ whole genome shotgun (WGS) entry which is preliminary data.</text>
</comment>
<dbReference type="SUPFAM" id="SSF53383">
    <property type="entry name" value="PLP-dependent transferases"/>
    <property type="match status" value="1"/>
</dbReference>
<comment type="similarity">
    <text evidence="3">Belongs to the DegT/DnrJ/EryC1 family.</text>
</comment>
<name>A0A399SGN5_9BACT</name>
<feature type="modified residue" description="N6-(pyridoxal phosphate)lysine" evidence="2">
    <location>
        <position position="192"/>
    </location>
</feature>
<dbReference type="EMBL" id="QWGE01000002">
    <property type="protein sequence ID" value="RIJ41979.1"/>
    <property type="molecule type" value="Genomic_DNA"/>
</dbReference>
<organism evidence="4 5">
    <name type="scientific">Pontibacter oryzae</name>
    <dbReference type="NCBI Taxonomy" id="2304593"/>
    <lineage>
        <taxon>Bacteria</taxon>
        <taxon>Pseudomonadati</taxon>
        <taxon>Bacteroidota</taxon>
        <taxon>Cytophagia</taxon>
        <taxon>Cytophagales</taxon>
        <taxon>Hymenobacteraceae</taxon>
        <taxon>Pontibacter</taxon>
    </lineage>
</organism>
<dbReference type="AlphaFoldDB" id="A0A399SGN5"/>
<dbReference type="GO" id="GO:0000271">
    <property type="term" value="P:polysaccharide biosynthetic process"/>
    <property type="evidence" value="ECO:0007669"/>
    <property type="project" value="TreeGrafter"/>
</dbReference>
<sequence length="378" mass="41500">MEDIKMVDLKAQYAQLKPELDKAFSNVMESMAFINGPQVQDFARSLERYLAVKHAIPCANGTDALQIALMALQLPAGAEVIVPAFNYVSAAEVVALLGLKPIFADVDAATFHLTAEAAEKVITDKTAAIIPVHLFGQCSDMTPLMQLAEKYKLWVIEDNAQSLGADYQPAGAVAQKAGTIGHIGTTSFFPSKPLGGMGDGGAVFTNNSELAARMQQIANHGQSEKYEFRNVGINSRLDTLQAAMLDVKIKYIDAYNAARDRVAAYYKNALGMLNHVVTPSMSGYSSHVYHQYTLKVASELRDGLKEHLRLHHIPSMIYYPKPLHLQEAYTYLGYNAGDFPVAEQLCASVLSLPMHSELKEDQLEYICHHVTSYVKQNG</sequence>
<dbReference type="Pfam" id="PF01041">
    <property type="entry name" value="DegT_DnrJ_EryC1"/>
    <property type="match status" value="1"/>
</dbReference>
<dbReference type="GO" id="GO:0030170">
    <property type="term" value="F:pyridoxal phosphate binding"/>
    <property type="evidence" value="ECO:0007669"/>
    <property type="project" value="TreeGrafter"/>
</dbReference>
<keyword evidence="4" id="KW-0032">Aminotransferase</keyword>
<dbReference type="Gene3D" id="3.90.1150.10">
    <property type="entry name" value="Aspartate Aminotransferase, domain 1"/>
    <property type="match status" value="1"/>
</dbReference>
<dbReference type="PANTHER" id="PTHR30244:SF42">
    <property type="entry name" value="UDP-2-ACETAMIDO-2-DEOXY-3-OXO-D-GLUCURONATE AMINOTRANSFERASE"/>
    <property type="match status" value="1"/>
</dbReference>
<reference evidence="5" key="1">
    <citation type="submission" date="2018-08" db="EMBL/GenBank/DDBJ databases">
        <title>Mucilaginibacter sp. MYSH2.</title>
        <authorList>
            <person name="Seo T."/>
        </authorList>
    </citation>
    <scope>NUCLEOTIDE SEQUENCE [LARGE SCALE GENOMIC DNA]</scope>
    <source>
        <strain evidence="5">KIRAN</strain>
    </source>
</reference>
<keyword evidence="2 3" id="KW-0663">Pyridoxal phosphate</keyword>